<comment type="function">
    <text evidence="9">Site-specific tyrosine recombinase, which acts by catalyzing the cutting and rejoining of the recombining DNA molecules. The XerC-XerD complex is essential to convert dimers of the bacterial chromosome into monomers to permit their segregation at cell division. It also contributes to the segregational stability of plasmids.</text>
</comment>
<keyword evidence="3 9" id="KW-0132">Cell division</keyword>
<organism evidence="12 13">
    <name type="scientific">Williamsia deligens</name>
    <dbReference type="NCBI Taxonomy" id="321325"/>
    <lineage>
        <taxon>Bacteria</taxon>
        <taxon>Bacillati</taxon>
        <taxon>Actinomycetota</taxon>
        <taxon>Actinomycetes</taxon>
        <taxon>Mycobacteriales</taxon>
        <taxon>Nocardiaceae</taxon>
        <taxon>Williamsia</taxon>
    </lineage>
</organism>
<evidence type="ECO:0000259" key="11">
    <source>
        <dbReference type="PROSITE" id="PS51900"/>
    </source>
</evidence>
<dbReference type="Gene3D" id="1.10.443.10">
    <property type="entry name" value="Intergrase catalytic core"/>
    <property type="match status" value="1"/>
</dbReference>
<feature type="active site" evidence="9">
    <location>
        <position position="163"/>
    </location>
</feature>
<dbReference type="Proteomes" id="UP001597068">
    <property type="component" value="Unassembled WGS sequence"/>
</dbReference>
<feature type="active site" description="O-(3'-phospho-DNA)-tyrosine intermediate" evidence="9">
    <location>
        <position position="293"/>
    </location>
</feature>
<dbReference type="InterPro" id="IPR044068">
    <property type="entry name" value="CB"/>
</dbReference>
<dbReference type="PANTHER" id="PTHR30349:SF77">
    <property type="entry name" value="TYROSINE RECOMBINASE XERC"/>
    <property type="match status" value="1"/>
</dbReference>
<evidence type="ECO:0000256" key="6">
    <source>
        <dbReference type="ARBA" id="ARBA00023125"/>
    </source>
</evidence>
<feature type="domain" description="Tyr recombinase" evidence="10">
    <location>
        <begin position="120"/>
        <end position="306"/>
    </location>
</feature>
<keyword evidence="2 9" id="KW-0963">Cytoplasm</keyword>
<evidence type="ECO:0000256" key="5">
    <source>
        <dbReference type="ARBA" id="ARBA00022908"/>
    </source>
</evidence>
<evidence type="ECO:0000256" key="7">
    <source>
        <dbReference type="ARBA" id="ARBA00023172"/>
    </source>
</evidence>
<evidence type="ECO:0000256" key="8">
    <source>
        <dbReference type="ARBA" id="ARBA00023306"/>
    </source>
</evidence>
<dbReference type="InterPro" id="IPR011010">
    <property type="entry name" value="DNA_brk_join_enz"/>
</dbReference>
<keyword evidence="6 9" id="KW-0238">DNA-binding</keyword>
<feature type="active site" evidence="9">
    <location>
        <position position="284"/>
    </location>
</feature>
<dbReference type="InterPro" id="IPR004107">
    <property type="entry name" value="Integrase_SAM-like_N"/>
</dbReference>
<protein>
    <recommendedName>
        <fullName evidence="9">Tyrosine recombinase XerC</fullName>
    </recommendedName>
</protein>
<keyword evidence="8 9" id="KW-0131">Cell cycle</keyword>
<dbReference type="Pfam" id="PF00589">
    <property type="entry name" value="Phage_integrase"/>
    <property type="match status" value="1"/>
</dbReference>
<evidence type="ECO:0000256" key="4">
    <source>
        <dbReference type="ARBA" id="ARBA00022829"/>
    </source>
</evidence>
<comment type="subcellular location">
    <subcellularLocation>
        <location evidence="1 9">Cytoplasm</location>
    </subcellularLocation>
</comment>
<evidence type="ECO:0000313" key="13">
    <source>
        <dbReference type="Proteomes" id="UP001597068"/>
    </source>
</evidence>
<feature type="domain" description="Core-binding (CB)" evidence="11">
    <location>
        <begin position="14"/>
        <end position="99"/>
    </location>
</feature>
<evidence type="ECO:0000313" key="12">
    <source>
        <dbReference type="EMBL" id="MFD0927958.1"/>
    </source>
</evidence>
<accession>A0ABW3GCP0</accession>
<name>A0ABW3GCP0_9NOCA</name>
<dbReference type="RefSeq" id="WP_253648403.1">
    <property type="nucleotide sequence ID" value="NZ_BAAAMO010000004.1"/>
</dbReference>
<evidence type="ECO:0000256" key="2">
    <source>
        <dbReference type="ARBA" id="ARBA00022490"/>
    </source>
</evidence>
<dbReference type="PROSITE" id="PS51900">
    <property type="entry name" value="CB"/>
    <property type="match status" value="1"/>
</dbReference>
<proteinExistence type="inferred from homology"/>
<evidence type="ECO:0000256" key="3">
    <source>
        <dbReference type="ARBA" id="ARBA00022618"/>
    </source>
</evidence>
<dbReference type="InterPro" id="IPR010998">
    <property type="entry name" value="Integrase_recombinase_N"/>
</dbReference>
<comment type="similarity">
    <text evidence="9">Belongs to the 'phage' integrase family. XerC subfamily.</text>
</comment>
<dbReference type="InterPro" id="IPR050090">
    <property type="entry name" value="Tyrosine_recombinase_XerCD"/>
</dbReference>
<dbReference type="PROSITE" id="PS51898">
    <property type="entry name" value="TYR_RECOMBINASE"/>
    <property type="match status" value="1"/>
</dbReference>
<evidence type="ECO:0000259" key="10">
    <source>
        <dbReference type="PROSITE" id="PS51898"/>
    </source>
</evidence>
<keyword evidence="13" id="KW-1185">Reference proteome</keyword>
<evidence type="ECO:0000256" key="1">
    <source>
        <dbReference type="ARBA" id="ARBA00004496"/>
    </source>
</evidence>
<keyword evidence="7 9" id="KW-0233">DNA recombination</keyword>
<reference evidence="13" key="1">
    <citation type="journal article" date="2019" name="Int. J. Syst. Evol. Microbiol.">
        <title>The Global Catalogue of Microorganisms (GCM) 10K type strain sequencing project: providing services to taxonomists for standard genome sequencing and annotation.</title>
        <authorList>
            <consortium name="The Broad Institute Genomics Platform"/>
            <consortium name="The Broad Institute Genome Sequencing Center for Infectious Disease"/>
            <person name="Wu L."/>
            <person name="Ma J."/>
        </authorList>
    </citation>
    <scope>NUCLEOTIDE SEQUENCE [LARGE SCALE GENOMIC DNA]</scope>
    <source>
        <strain evidence="13">CCUG 50873</strain>
    </source>
</reference>
<dbReference type="PANTHER" id="PTHR30349">
    <property type="entry name" value="PHAGE INTEGRASE-RELATED"/>
    <property type="match status" value="1"/>
</dbReference>
<dbReference type="HAMAP" id="MF_01808">
    <property type="entry name" value="Recomb_XerC_XerD"/>
    <property type="match status" value="1"/>
</dbReference>
<sequence>MHPQNASPVDGESVDGTGHVAAFESFLRHERGSSAHTVRAYCADVRSLIAFAGSRAVAVADIDLDVLRAWLAQSARRGSARTTIARHVSSAKTFCAWAVREGLLAADPSLRLTAPRAHRTLPAVLSADQARSVAASATADPDGDPVRLRDALVVEMLYATGIRVGELCGLDLGDVDDDRRVLRVVGKGDKERRVPFGVPAARALDLWRTRGRPALATERSGDALLLGTRGGRLDQRAARRTVHEAVSSVDGAPDIGPHGLRHSAATHLLEGGADLRVVQELLGHSSLGTTQLYTHVGVERLRAVHRQAHPRA</sequence>
<dbReference type="InterPro" id="IPR002104">
    <property type="entry name" value="Integrase_catalytic"/>
</dbReference>
<dbReference type="Gene3D" id="1.10.150.130">
    <property type="match status" value="1"/>
</dbReference>
<feature type="active site" evidence="9">
    <location>
        <position position="258"/>
    </location>
</feature>
<keyword evidence="4 9" id="KW-0159">Chromosome partition</keyword>
<dbReference type="NCBIfam" id="NF001399">
    <property type="entry name" value="PRK00283.1"/>
    <property type="match status" value="1"/>
</dbReference>
<dbReference type="EMBL" id="JBHTIL010000006">
    <property type="protein sequence ID" value="MFD0927958.1"/>
    <property type="molecule type" value="Genomic_DNA"/>
</dbReference>
<dbReference type="InterPro" id="IPR023009">
    <property type="entry name" value="Tyrosine_recombinase_XerC/XerD"/>
</dbReference>
<dbReference type="Pfam" id="PF02899">
    <property type="entry name" value="Phage_int_SAM_1"/>
    <property type="match status" value="1"/>
</dbReference>
<dbReference type="InterPro" id="IPR013762">
    <property type="entry name" value="Integrase-like_cat_sf"/>
</dbReference>
<comment type="subunit">
    <text evidence="9">Forms a cyclic heterotetrameric complex composed of two molecules of XerC and two molecules of XerD.</text>
</comment>
<feature type="active site" evidence="9">
    <location>
        <position position="261"/>
    </location>
</feature>
<keyword evidence="5 9" id="KW-0229">DNA integration</keyword>
<evidence type="ECO:0000256" key="9">
    <source>
        <dbReference type="HAMAP-Rule" id="MF_01808"/>
    </source>
</evidence>
<feature type="active site" evidence="9">
    <location>
        <position position="187"/>
    </location>
</feature>
<gene>
    <name evidence="9" type="primary">xerC</name>
    <name evidence="12" type="ORF">ACFQ04_19635</name>
</gene>
<dbReference type="SUPFAM" id="SSF56349">
    <property type="entry name" value="DNA breaking-rejoining enzymes"/>
    <property type="match status" value="1"/>
</dbReference>
<comment type="caution">
    <text evidence="12">The sequence shown here is derived from an EMBL/GenBank/DDBJ whole genome shotgun (WGS) entry which is preliminary data.</text>
</comment>